<keyword evidence="4" id="KW-1185">Reference proteome</keyword>
<protein>
    <recommendedName>
        <fullName evidence="2">Peptidase S8/S53 domain-containing protein</fullName>
    </recommendedName>
</protein>
<feature type="domain" description="Peptidase S8/S53" evidence="2">
    <location>
        <begin position="278"/>
        <end position="319"/>
    </location>
</feature>
<feature type="region of interest" description="Disordered" evidence="1">
    <location>
        <begin position="321"/>
        <end position="343"/>
    </location>
</feature>
<proteinExistence type="predicted"/>
<dbReference type="Proteomes" id="UP001302321">
    <property type="component" value="Unassembled WGS sequence"/>
</dbReference>
<evidence type="ECO:0000256" key="1">
    <source>
        <dbReference type="SAM" id="MobiDB-lite"/>
    </source>
</evidence>
<comment type="caution">
    <text evidence="3">The sequence shown here is derived from an EMBL/GenBank/DDBJ whole genome shotgun (WGS) entry which is preliminary data.</text>
</comment>
<dbReference type="Pfam" id="PF00082">
    <property type="entry name" value="Peptidase_S8"/>
    <property type="match status" value="1"/>
</dbReference>
<evidence type="ECO:0000313" key="4">
    <source>
        <dbReference type="Proteomes" id="UP001302321"/>
    </source>
</evidence>
<reference evidence="3" key="1">
    <citation type="journal article" date="2023" name="Mol. Phylogenet. Evol.">
        <title>Genome-scale phylogeny and comparative genomics of the fungal order Sordariales.</title>
        <authorList>
            <person name="Hensen N."/>
            <person name="Bonometti L."/>
            <person name="Westerberg I."/>
            <person name="Brannstrom I.O."/>
            <person name="Guillou S."/>
            <person name="Cros-Aarteil S."/>
            <person name="Calhoun S."/>
            <person name="Haridas S."/>
            <person name="Kuo A."/>
            <person name="Mondo S."/>
            <person name="Pangilinan J."/>
            <person name="Riley R."/>
            <person name="LaButti K."/>
            <person name="Andreopoulos B."/>
            <person name="Lipzen A."/>
            <person name="Chen C."/>
            <person name="Yan M."/>
            <person name="Daum C."/>
            <person name="Ng V."/>
            <person name="Clum A."/>
            <person name="Steindorff A."/>
            <person name="Ohm R.A."/>
            <person name="Martin F."/>
            <person name="Silar P."/>
            <person name="Natvig D.O."/>
            <person name="Lalanne C."/>
            <person name="Gautier V."/>
            <person name="Ament-Velasquez S.L."/>
            <person name="Kruys A."/>
            <person name="Hutchinson M.I."/>
            <person name="Powell A.J."/>
            <person name="Barry K."/>
            <person name="Miller A.N."/>
            <person name="Grigoriev I.V."/>
            <person name="Debuchy R."/>
            <person name="Gladieux P."/>
            <person name="Hiltunen Thoren M."/>
            <person name="Johannesson H."/>
        </authorList>
    </citation>
    <scope>NUCLEOTIDE SEQUENCE</scope>
    <source>
        <strain evidence="3">CBS 892.96</strain>
    </source>
</reference>
<organism evidence="3 4">
    <name type="scientific">Triangularia setosa</name>
    <dbReference type="NCBI Taxonomy" id="2587417"/>
    <lineage>
        <taxon>Eukaryota</taxon>
        <taxon>Fungi</taxon>
        <taxon>Dikarya</taxon>
        <taxon>Ascomycota</taxon>
        <taxon>Pezizomycotina</taxon>
        <taxon>Sordariomycetes</taxon>
        <taxon>Sordariomycetidae</taxon>
        <taxon>Sordariales</taxon>
        <taxon>Podosporaceae</taxon>
        <taxon>Triangularia</taxon>
    </lineage>
</organism>
<dbReference type="SUPFAM" id="SSF52743">
    <property type="entry name" value="Subtilisin-like"/>
    <property type="match status" value="1"/>
</dbReference>
<dbReference type="GO" id="GO:0006508">
    <property type="term" value="P:proteolysis"/>
    <property type="evidence" value="ECO:0007669"/>
    <property type="project" value="InterPro"/>
</dbReference>
<name>A0AAN6W551_9PEZI</name>
<accession>A0AAN6W551</accession>
<dbReference type="Gene3D" id="3.40.50.200">
    <property type="entry name" value="Peptidase S8/S53 domain"/>
    <property type="match status" value="1"/>
</dbReference>
<dbReference type="InterPro" id="IPR000209">
    <property type="entry name" value="Peptidase_S8/S53_dom"/>
</dbReference>
<evidence type="ECO:0000313" key="3">
    <source>
        <dbReference type="EMBL" id="KAK4174511.1"/>
    </source>
</evidence>
<sequence>MPSLSPARRLLILLMPSRTNVHNSLENEYLIQFHDDPDLSHEHFLAHTAIIHATAQRYSKNTNYIGPRFRAFHGHLDPEHVEQLRQLDFVSHLDICDFQRAVKRIEPNALVITQHGAIPGPLSPPSAKVELNTEPSKAKRDSPPTQANLQEPAPRSPSFNIKVHAHDTENWGQSRLSHRLPNSERTIRTSHSEFLTSTSPTSNATTTNSKVHYGPNFTAPPPPLPPFPLQLHRRQWPRHAHSRHSSRQHLCHRAPDAPRPSRRSQGVQRDGVRHLGCGTSMAASHVAGLAAYFMMVYGAHRPEEMRQRLIDVAIKEVVKDKGEGSTDAVAYNGVGDPEEDADS</sequence>
<dbReference type="GO" id="GO:0004252">
    <property type="term" value="F:serine-type endopeptidase activity"/>
    <property type="evidence" value="ECO:0007669"/>
    <property type="project" value="InterPro"/>
</dbReference>
<gene>
    <name evidence="3" type="ORF">QBC36DRAFT_388938</name>
</gene>
<feature type="compositionally biased region" description="Basic residues" evidence="1">
    <location>
        <begin position="236"/>
        <end position="252"/>
    </location>
</feature>
<dbReference type="InterPro" id="IPR036852">
    <property type="entry name" value="Peptidase_S8/S53_dom_sf"/>
</dbReference>
<dbReference type="AlphaFoldDB" id="A0AAN6W551"/>
<evidence type="ECO:0000259" key="2">
    <source>
        <dbReference type="Pfam" id="PF00082"/>
    </source>
</evidence>
<feature type="region of interest" description="Disordered" evidence="1">
    <location>
        <begin position="116"/>
        <end position="160"/>
    </location>
</feature>
<feature type="region of interest" description="Disordered" evidence="1">
    <location>
        <begin position="181"/>
        <end position="215"/>
    </location>
</feature>
<feature type="compositionally biased region" description="Low complexity" evidence="1">
    <location>
        <begin position="196"/>
        <end position="209"/>
    </location>
</feature>
<feature type="compositionally biased region" description="Basic and acidic residues" evidence="1">
    <location>
        <begin position="181"/>
        <end position="191"/>
    </location>
</feature>
<feature type="region of interest" description="Disordered" evidence="1">
    <location>
        <begin position="236"/>
        <end position="269"/>
    </location>
</feature>
<dbReference type="EMBL" id="MU866278">
    <property type="protein sequence ID" value="KAK4174511.1"/>
    <property type="molecule type" value="Genomic_DNA"/>
</dbReference>
<reference evidence="3" key="2">
    <citation type="submission" date="2023-05" db="EMBL/GenBank/DDBJ databases">
        <authorList>
            <consortium name="Lawrence Berkeley National Laboratory"/>
            <person name="Steindorff A."/>
            <person name="Hensen N."/>
            <person name="Bonometti L."/>
            <person name="Westerberg I."/>
            <person name="Brannstrom I.O."/>
            <person name="Guillou S."/>
            <person name="Cros-Aarteil S."/>
            <person name="Calhoun S."/>
            <person name="Haridas S."/>
            <person name="Kuo A."/>
            <person name="Mondo S."/>
            <person name="Pangilinan J."/>
            <person name="Riley R."/>
            <person name="Labutti K."/>
            <person name="Andreopoulos B."/>
            <person name="Lipzen A."/>
            <person name="Chen C."/>
            <person name="Yanf M."/>
            <person name="Daum C."/>
            <person name="Ng V."/>
            <person name="Clum A."/>
            <person name="Ohm R."/>
            <person name="Martin F."/>
            <person name="Silar P."/>
            <person name="Natvig D."/>
            <person name="Lalanne C."/>
            <person name="Gautier V."/>
            <person name="Ament-Velasquez S.L."/>
            <person name="Kruys A."/>
            <person name="Hutchinson M.I."/>
            <person name="Powell A.J."/>
            <person name="Barry K."/>
            <person name="Miller A.N."/>
            <person name="Grigoriev I.V."/>
            <person name="Debuchy R."/>
            <person name="Gladieux P."/>
            <person name="Thoren M.H."/>
            <person name="Johannesson H."/>
        </authorList>
    </citation>
    <scope>NUCLEOTIDE SEQUENCE</scope>
    <source>
        <strain evidence="3">CBS 892.96</strain>
    </source>
</reference>